<dbReference type="GO" id="GO:0033499">
    <property type="term" value="P:galactose catabolic process via UDP-galactose, Leloir pathway"/>
    <property type="evidence" value="ECO:0007669"/>
    <property type="project" value="TreeGrafter"/>
</dbReference>
<evidence type="ECO:0000256" key="1">
    <source>
        <dbReference type="ARBA" id="ARBA00001913"/>
    </source>
</evidence>
<feature type="binding site" evidence="13">
    <location>
        <position position="281"/>
    </location>
    <ligand>
        <name>beta-D-galactose</name>
        <dbReference type="ChEBI" id="CHEBI:27667"/>
    </ligand>
</feature>
<comment type="similarity">
    <text evidence="4 11">Belongs to the aldose epimerase family.</text>
</comment>
<dbReference type="InterPro" id="IPR008183">
    <property type="entry name" value="Aldose_1/G6P_1-epimerase"/>
</dbReference>
<evidence type="ECO:0000256" key="11">
    <source>
        <dbReference type="PIRNR" id="PIRNR005096"/>
    </source>
</evidence>
<evidence type="ECO:0000256" key="6">
    <source>
        <dbReference type="ARBA" id="ARBA00022490"/>
    </source>
</evidence>
<evidence type="ECO:0000256" key="12">
    <source>
        <dbReference type="PIRSR" id="PIRSR005096-1"/>
    </source>
</evidence>
<evidence type="ECO:0000256" key="7">
    <source>
        <dbReference type="ARBA" id="ARBA00022553"/>
    </source>
</evidence>
<dbReference type="NCBIfam" id="NF008277">
    <property type="entry name" value="PRK11055.1"/>
    <property type="match status" value="1"/>
</dbReference>
<dbReference type="EC" id="5.1.3.3" evidence="11"/>
<evidence type="ECO:0000256" key="14">
    <source>
        <dbReference type="PIRSR" id="PIRSR005096-3"/>
    </source>
</evidence>
<feature type="active site" description="Proton donor" evidence="12">
    <location>
        <position position="207"/>
    </location>
</feature>
<dbReference type="InterPro" id="IPR014718">
    <property type="entry name" value="GH-type_carb-bd"/>
</dbReference>
<dbReference type="Pfam" id="PF01263">
    <property type="entry name" value="Aldose_epim"/>
    <property type="match status" value="1"/>
</dbReference>
<evidence type="ECO:0000256" key="8">
    <source>
        <dbReference type="ARBA" id="ARBA00022837"/>
    </source>
</evidence>
<dbReference type="InterPro" id="IPR047215">
    <property type="entry name" value="Galactose_mutarotase-like"/>
</dbReference>
<evidence type="ECO:0000313" key="15">
    <source>
        <dbReference type="EMBL" id="MCY1721793.1"/>
    </source>
</evidence>
<dbReference type="CDD" id="cd09019">
    <property type="entry name" value="galactose_mutarotase_like"/>
    <property type="match status" value="1"/>
</dbReference>
<gene>
    <name evidence="15" type="ORF">OU798_15675</name>
</gene>
<dbReference type="GO" id="GO:0004034">
    <property type="term" value="F:aldose 1-epimerase activity"/>
    <property type="evidence" value="ECO:0007669"/>
    <property type="project" value="UniProtKB-EC"/>
</dbReference>
<dbReference type="InterPro" id="IPR011013">
    <property type="entry name" value="Gal_mutarotase_sf_dom"/>
</dbReference>
<keyword evidence="8" id="KW-0106">Calcium</keyword>
<comment type="cofactor">
    <cofactor evidence="1">
        <name>Ca(2+)</name>
        <dbReference type="ChEBI" id="CHEBI:29108"/>
    </cofactor>
</comment>
<dbReference type="GO" id="GO:0030246">
    <property type="term" value="F:carbohydrate binding"/>
    <property type="evidence" value="ECO:0007669"/>
    <property type="project" value="InterPro"/>
</dbReference>
<dbReference type="GO" id="GO:0006006">
    <property type="term" value="P:glucose metabolic process"/>
    <property type="evidence" value="ECO:0007669"/>
    <property type="project" value="TreeGrafter"/>
</dbReference>
<name>A0A9X3FFJ3_9BACT</name>
<dbReference type="GO" id="GO:0005737">
    <property type="term" value="C:cytoplasm"/>
    <property type="evidence" value="ECO:0007669"/>
    <property type="project" value="UniProtKB-SubCell"/>
</dbReference>
<dbReference type="SUPFAM" id="SSF74650">
    <property type="entry name" value="Galactose mutarotase-like"/>
    <property type="match status" value="1"/>
</dbReference>
<dbReference type="PANTHER" id="PTHR10091:SF0">
    <property type="entry name" value="GALACTOSE MUTAROTASE"/>
    <property type="match status" value="1"/>
</dbReference>
<reference evidence="15" key="1">
    <citation type="submission" date="2022-11" db="EMBL/GenBank/DDBJ databases">
        <title>Marilongibacter aestuarii gen. nov., sp. nov., isolated from tidal flat sediment.</title>
        <authorList>
            <person name="Jiayan W."/>
        </authorList>
    </citation>
    <scope>NUCLEOTIDE SEQUENCE</scope>
    <source>
        <strain evidence="15">Z1-6</strain>
    </source>
</reference>
<sequence>MRLINRLTILIVFCAIQFSCNQKTEEQLTCGNLKAEDFQTTVDGKETNLYVLQNGDVTAAITNYGGRIVSLLVPDKNGNPGDIVLGFGSIDGYLNAHEVFHGALIGRVGNRIAKGKFTLDGVEYTLPINNDPNHLHGGSKGFHNQVWDVKSANDTSIVLTYLSKDGEMGYPGNLNVEVKYTLKSKNELLINYLATTDKSTPVNLTNHAFFNMRGEDKGTINNHLLTINADLITAVDSTLIPLGENVPVEGTPFDFRKSKAIGKDLPQENENRQLMNGLGYDHNFVLNKAKAGEMTLAATVVEPISGRKMEVFTEEPALQFYGGNFMDGSDTGKYGKTFDFRESFALETQHLPDSPNQPQFPGIILKPGQEYKTMSIYKFSTVK</sequence>
<comment type="caution">
    <text evidence="15">The sequence shown here is derived from an EMBL/GenBank/DDBJ whole genome shotgun (WGS) entry which is preliminary data.</text>
</comment>
<evidence type="ECO:0000256" key="4">
    <source>
        <dbReference type="ARBA" id="ARBA00006206"/>
    </source>
</evidence>
<protein>
    <recommendedName>
        <fullName evidence="11">Aldose 1-epimerase</fullName>
        <ecNumber evidence="11">5.1.3.3</ecNumber>
    </recommendedName>
</protein>
<dbReference type="PANTHER" id="PTHR10091">
    <property type="entry name" value="ALDOSE-1-EPIMERASE"/>
    <property type="match status" value="1"/>
</dbReference>
<evidence type="ECO:0000256" key="10">
    <source>
        <dbReference type="ARBA" id="ARBA00023277"/>
    </source>
</evidence>
<keyword evidence="10 11" id="KW-0119">Carbohydrate metabolism</keyword>
<proteinExistence type="inferred from homology"/>
<evidence type="ECO:0000256" key="2">
    <source>
        <dbReference type="ARBA" id="ARBA00004496"/>
    </source>
</evidence>
<dbReference type="PIRSF" id="PIRSF005096">
    <property type="entry name" value="GALM"/>
    <property type="match status" value="1"/>
</dbReference>
<comment type="subcellular location">
    <subcellularLocation>
        <location evidence="2">Cytoplasm</location>
    </subcellularLocation>
</comment>
<dbReference type="Proteomes" id="UP001145087">
    <property type="component" value="Unassembled WGS sequence"/>
</dbReference>
<evidence type="ECO:0000313" key="16">
    <source>
        <dbReference type="Proteomes" id="UP001145087"/>
    </source>
</evidence>
<keyword evidence="7" id="KW-0597">Phosphoprotein</keyword>
<keyword evidence="16" id="KW-1185">Reference proteome</keyword>
<dbReference type="Gene3D" id="2.70.98.10">
    <property type="match status" value="1"/>
</dbReference>
<dbReference type="RefSeq" id="WP_343334122.1">
    <property type="nucleotide sequence ID" value="NZ_JAPOHD010000029.1"/>
</dbReference>
<dbReference type="InterPro" id="IPR015443">
    <property type="entry name" value="Aldose_1-epimerase"/>
</dbReference>
<dbReference type="AlphaFoldDB" id="A0A9X3FFJ3"/>
<keyword evidence="9 11" id="KW-0413">Isomerase</keyword>
<organism evidence="15 16">
    <name type="scientific">Draconibacterium aestuarii</name>
    <dbReference type="NCBI Taxonomy" id="2998507"/>
    <lineage>
        <taxon>Bacteria</taxon>
        <taxon>Pseudomonadati</taxon>
        <taxon>Bacteroidota</taxon>
        <taxon>Bacteroidia</taxon>
        <taxon>Marinilabiliales</taxon>
        <taxon>Prolixibacteraceae</taxon>
        <taxon>Draconibacterium</taxon>
    </lineage>
</organism>
<evidence type="ECO:0000256" key="5">
    <source>
        <dbReference type="ARBA" id="ARBA00011245"/>
    </source>
</evidence>
<evidence type="ECO:0000256" key="3">
    <source>
        <dbReference type="ARBA" id="ARBA00005028"/>
    </source>
</evidence>
<accession>A0A9X3FFJ3</accession>
<dbReference type="FunFam" id="2.70.98.10:FF:000003">
    <property type="entry name" value="Aldose 1-epimerase"/>
    <property type="match status" value="1"/>
</dbReference>
<dbReference type="EMBL" id="JAPOHD010000029">
    <property type="protein sequence ID" value="MCY1721793.1"/>
    <property type="molecule type" value="Genomic_DNA"/>
</dbReference>
<evidence type="ECO:0000256" key="9">
    <source>
        <dbReference type="ARBA" id="ARBA00023235"/>
    </source>
</evidence>
<keyword evidence="6" id="KW-0963">Cytoplasm</keyword>
<comment type="pathway">
    <text evidence="3 11">Carbohydrate metabolism; hexose metabolism.</text>
</comment>
<feature type="active site" description="Proton acceptor" evidence="12">
    <location>
        <position position="347"/>
    </location>
</feature>
<feature type="binding site" evidence="14">
    <location>
        <begin position="110"/>
        <end position="111"/>
    </location>
    <ligand>
        <name>beta-D-galactose</name>
        <dbReference type="ChEBI" id="CHEBI:27667"/>
    </ligand>
</feature>
<comment type="catalytic activity">
    <reaction evidence="11">
        <text>alpha-D-glucose = beta-D-glucose</text>
        <dbReference type="Rhea" id="RHEA:10264"/>
        <dbReference type="ChEBI" id="CHEBI:15903"/>
        <dbReference type="ChEBI" id="CHEBI:17925"/>
        <dbReference type="EC" id="5.1.3.3"/>
    </reaction>
</comment>
<comment type="subunit">
    <text evidence="5">Monomer.</text>
</comment>
<evidence type="ECO:0000256" key="13">
    <source>
        <dbReference type="PIRSR" id="PIRSR005096-2"/>
    </source>
</evidence>